<sequence length="170" mass="19057">MEGRRVLLLCVLSILFAAWLQPNDSKRVKVKFSACISHLKDIVNISTDCFNITWNNNNTGCENATIGNPDKRPGLPCRECLNLTLTNNSTECQHEDSRLQTVLGEIGVMLNNRSIRVSGQFENTTCSSFVNITLTELLGSWLSMLQKSYAYRYCGDTSPNHTKCQAFCPK</sequence>
<dbReference type="EMBL" id="HE855452">
    <property type="protein sequence ID" value="CCI51261.1"/>
    <property type="molecule type" value="Genomic_DNA"/>
</dbReference>
<organism evidence="1">
    <name type="scientific">Alcelaphine gammaherpesvirus 1</name>
    <name type="common">wildebeest herpesvirus</name>
    <dbReference type="NCBI Taxonomy" id="35252"/>
    <lineage>
        <taxon>Viruses</taxon>
        <taxon>Duplodnaviria</taxon>
        <taxon>Heunggongvirae</taxon>
        <taxon>Peploviricota</taxon>
        <taxon>Herviviricetes</taxon>
        <taxon>Herpesvirales</taxon>
        <taxon>Orthoherpesviridae</taxon>
        <taxon>Gammaherpesvirinae</taxon>
        <taxon>Macavirus</taxon>
        <taxon>Macavirus alcelaphinegamma1</taxon>
    </lineage>
</organism>
<gene>
    <name evidence="1" type="primary">A9.5</name>
</gene>
<name>K0KYW9_9GAMA</name>
<accession>K0KYW9</accession>
<evidence type="ECO:0000313" key="1">
    <source>
        <dbReference type="EMBL" id="CCI51261.1"/>
    </source>
</evidence>
<reference evidence="1" key="1">
    <citation type="journal article" date="2013" name="J. Gen. Virol.">
        <title>A novel spliced gene in alcelaphine herpesvirus 1 encodes a glycoprotein which is secreted in vitro.</title>
        <authorList>
            <person name="Russell G.C."/>
            <person name="Todd H."/>
            <person name="Deane D."/>
            <person name="Percival A."/>
            <person name="Dagleish M.P."/>
            <person name="Haig D.M."/>
            <person name="Stewart J.P."/>
        </authorList>
    </citation>
    <scope>NUCLEOTIDE SEQUENCE</scope>
    <source>
        <strain evidence="1">C500</strain>
    </source>
</reference>
<proteinExistence type="predicted"/>
<protein>
    <submittedName>
        <fullName evidence="1">A9.5 protein</fullName>
    </submittedName>
</protein>